<sequence length="167" mass="18471">MVPTARGLDGPAGFTSAESDDVKADGCKSYGGGGWKIKRGGQTSGQSGMVVIQQRGAVRVVLASPEDDMFINKGKMVYNDPDVERVRRAHLNDLENVLPWFIITYLWLGTGPSPWLAKTLIQTFVLSRIGHTLSYVIFQQQPLRGITFAVAFGITGYETFKTLLYYY</sequence>
<evidence type="ECO:0000256" key="1">
    <source>
        <dbReference type="ARBA" id="ARBA00003701"/>
    </source>
</evidence>
<dbReference type="PANTHER" id="PTHR10689:SF6">
    <property type="entry name" value="MICROSOMAL GLUTATHIONE S-TRANSFERASE 1"/>
    <property type="match status" value="1"/>
</dbReference>
<evidence type="ECO:0000256" key="12">
    <source>
        <dbReference type="ARBA" id="ARBA00023128"/>
    </source>
</evidence>
<dbReference type="InterPro" id="IPR040162">
    <property type="entry name" value="MGST1-like"/>
</dbReference>
<comment type="catalytic activity">
    <reaction evidence="16">
        <text>RX + glutathione = an S-substituted glutathione + a halide anion + H(+)</text>
        <dbReference type="Rhea" id="RHEA:16437"/>
        <dbReference type="ChEBI" id="CHEBI:15378"/>
        <dbReference type="ChEBI" id="CHEBI:16042"/>
        <dbReference type="ChEBI" id="CHEBI:17792"/>
        <dbReference type="ChEBI" id="CHEBI:57925"/>
        <dbReference type="ChEBI" id="CHEBI:90779"/>
        <dbReference type="EC" id="2.5.1.18"/>
    </reaction>
    <physiologicalReaction direction="left-to-right" evidence="16">
        <dbReference type="Rhea" id="RHEA:16438"/>
    </physiologicalReaction>
</comment>
<keyword evidence="11" id="KW-0007">Acetylation</keyword>
<evidence type="ECO:0000313" key="17">
    <source>
        <dbReference type="EMBL" id="KYQ60431.1"/>
    </source>
</evidence>
<dbReference type="Pfam" id="PF01124">
    <property type="entry name" value="MAPEG"/>
    <property type="match status" value="1"/>
</dbReference>
<keyword evidence="18" id="KW-1185">Reference proteome</keyword>
<evidence type="ECO:0000256" key="6">
    <source>
        <dbReference type="ARBA" id="ARBA00022679"/>
    </source>
</evidence>
<keyword evidence="9" id="KW-0256">Endoplasmic reticulum</keyword>
<evidence type="ECO:0000256" key="7">
    <source>
        <dbReference type="ARBA" id="ARBA00022692"/>
    </source>
</evidence>
<dbReference type="STRING" id="64791.A0A151XJB2"/>
<dbReference type="Proteomes" id="UP000075809">
    <property type="component" value="Unassembled WGS sequence"/>
</dbReference>
<evidence type="ECO:0000256" key="10">
    <source>
        <dbReference type="ARBA" id="ARBA00022989"/>
    </source>
</evidence>
<evidence type="ECO:0000256" key="3">
    <source>
        <dbReference type="ARBA" id="ARBA00004477"/>
    </source>
</evidence>
<reference evidence="17 18" key="1">
    <citation type="submission" date="2015-09" db="EMBL/GenBank/DDBJ databases">
        <title>Trachymyrmex zeteki WGS genome.</title>
        <authorList>
            <person name="Nygaard S."/>
            <person name="Hu H."/>
            <person name="Boomsma J."/>
            <person name="Zhang G."/>
        </authorList>
    </citation>
    <scope>NUCLEOTIDE SEQUENCE [LARGE SCALE GENOMIC DNA]</scope>
    <source>
        <strain evidence="17">Tzet28-1</strain>
        <tissue evidence="17">Whole body</tissue>
    </source>
</reference>
<dbReference type="GO" id="GO:0004364">
    <property type="term" value="F:glutathione transferase activity"/>
    <property type="evidence" value="ECO:0007669"/>
    <property type="project" value="UniProtKB-EC"/>
</dbReference>
<accession>A0A151XJB2</accession>
<comment type="similarity">
    <text evidence="4">Belongs to the MAPEG family.</text>
</comment>
<dbReference type="SUPFAM" id="SSF161084">
    <property type="entry name" value="MAPEG domain-like"/>
    <property type="match status" value="1"/>
</dbReference>
<dbReference type="EC" id="2.5.1.18" evidence="5"/>
<evidence type="ECO:0000313" key="18">
    <source>
        <dbReference type="Proteomes" id="UP000075809"/>
    </source>
</evidence>
<evidence type="ECO:0000256" key="11">
    <source>
        <dbReference type="ARBA" id="ARBA00022990"/>
    </source>
</evidence>
<keyword evidence="13" id="KW-0472">Membrane</keyword>
<keyword evidence="10" id="KW-1133">Transmembrane helix</keyword>
<evidence type="ECO:0000256" key="16">
    <source>
        <dbReference type="ARBA" id="ARBA00049385"/>
    </source>
</evidence>
<dbReference type="InterPro" id="IPR023352">
    <property type="entry name" value="MAPEG-like_dom_sf"/>
</dbReference>
<evidence type="ECO:0000256" key="13">
    <source>
        <dbReference type="ARBA" id="ARBA00023136"/>
    </source>
</evidence>
<dbReference type="GO" id="GO:0005741">
    <property type="term" value="C:mitochondrial outer membrane"/>
    <property type="evidence" value="ECO:0007669"/>
    <property type="project" value="UniProtKB-SubCell"/>
</dbReference>
<evidence type="ECO:0000256" key="5">
    <source>
        <dbReference type="ARBA" id="ARBA00012452"/>
    </source>
</evidence>
<comment type="function">
    <text evidence="1">Conjugation of reduced glutathione to a wide number of exogenous and endogenous hydrophobic electrophiles.</text>
</comment>
<evidence type="ECO:0000256" key="9">
    <source>
        <dbReference type="ARBA" id="ARBA00022824"/>
    </source>
</evidence>
<protein>
    <recommendedName>
        <fullName evidence="15">Microsomal glutathione S-transferase 1</fullName>
        <ecNumber evidence="5">2.5.1.18</ecNumber>
    </recommendedName>
</protein>
<dbReference type="Gene3D" id="1.20.120.550">
    <property type="entry name" value="Membrane associated eicosanoid/glutathione metabolism-like domain"/>
    <property type="match status" value="1"/>
</dbReference>
<organism evidence="17 18">
    <name type="scientific">Mycetomoellerius zeteki</name>
    <dbReference type="NCBI Taxonomy" id="64791"/>
    <lineage>
        <taxon>Eukaryota</taxon>
        <taxon>Metazoa</taxon>
        <taxon>Ecdysozoa</taxon>
        <taxon>Arthropoda</taxon>
        <taxon>Hexapoda</taxon>
        <taxon>Insecta</taxon>
        <taxon>Pterygota</taxon>
        <taxon>Neoptera</taxon>
        <taxon>Endopterygota</taxon>
        <taxon>Hymenoptera</taxon>
        <taxon>Apocrita</taxon>
        <taxon>Aculeata</taxon>
        <taxon>Formicoidea</taxon>
        <taxon>Formicidae</taxon>
        <taxon>Myrmicinae</taxon>
        <taxon>Mycetomoellerius</taxon>
    </lineage>
</organism>
<comment type="subcellular location">
    <subcellularLocation>
        <location evidence="3">Endoplasmic reticulum membrane</location>
        <topology evidence="3">Multi-pass membrane protein</topology>
    </subcellularLocation>
    <subcellularLocation>
        <location evidence="2">Mitochondrion outer membrane</location>
    </subcellularLocation>
</comment>
<evidence type="ECO:0000256" key="15">
    <source>
        <dbReference type="ARBA" id="ARBA00039397"/>
    </source>
</evidence>
<proteinExistence type="inferred from homology"/>
<evidence type="ECO:0000256" key="4">
    <source>
        <dbReference type="ARBA" id="ARBA00010459"/>
    </source>
</evidence>
<evidence type="ECO:0000256" key="2">
    <source>
        <dbReference type="ARBA" id="ARBA00004294"/>
    </source>
</evidence>
<dbReference type="GO" id="GO:0005789">
    <property type="term" value="C:endoplasmic reticulum membrane"/>
    <property type="evidence" value="ECO:0007669"/>
    <property type="project" value="UniProtKB-SubCell"/>
</dbReference>
<dbReference type="EMBL" id="KQ982074">
    <property type="protein sequence ID" value="KYQ60431.1"/>
    <property type="molecule type" value="Genomic_DNA"/>
</dbReference>
<dbReference type="InterPro" id="IPR001129">
    <property type="entry name" value="Membr-assoc_MAPEG"/>
</dbReference>
<gene>
    <name evidence="17" type="ORF">ALC60_00414</name>
</gene>
<keyword evidence="8" id="KW-1000">Mitochondrion outer membrane</keyword>
<name>A0A151XJB2_9HYME</name>
<keyword evidence="6 17" id="KW-0808">Transferase</keyword>
<evidence type="ECO:0000256" key="8">
    <source>
        <dbReference type="ARBA" id="ARBA00022787"/>
    </source>
</evidence>
<keyword evidence="7" id="KW-0812">Transmembrane</keyword>
<keyword evidence="12" id="KW-0496">Mitochondrion</keyword>
<dbReference type="PANTHER" id="PTHR10689">
    <property type="entry name" value="MICROSOMAL GLUTATHIONE S-TRANSFERASE 1"/>
    <property type="match status" value="1"/>
</dbReference>
<dbReference type="AlphaFoldDB" id="A0A151XJB2"/>
<evidence type="ECO:0000256" key="14">
    <source>
        <dbReference type="ARBA" id="ARBA00038540"/>
    </source>
</evidence>
<comment type="subunit">
    <text evidence="14">Homotrimer; The trimer binds only one molecule of glutathione.</text>
</comment>